<dbReference type="PANTHER" id="PTHR34273:SF2">
    <property type="entry name" value="METHYLTHIORIBOSE KINASE"/>
    <property type="match status" value="1"/>
</dbReference>
<evidence type="ECO:0000259" key="8">
    <source>
        <dbReference type="Pfam" id="PF01636"/>
    </source>
</evidence>
<dbReference type="Gene3D" id="3.30.200.20">
    <property type="entry name" value="Phosphorylase Kinase, domain 1"/>
    <property type="match status" value="1"/>
</dbReference>
<dbReference type="GO" id="GO:0005524">
    <property type="term" value="F:ATP binding"/>
    <property type="evidence" value="ECO:0007669"/>
    <property type="project" value="UniProtKB-KW"/>
</dbReference>
<dbReference type="Pfam" id="PF01636">
    <property type="entry name" value="APH"/>
    <property type="match status" value="1"/>
</dbReference>
<comment type="similarity">
    <text evidence="1">Belongs to the methylthioribose kinase family.</text>
</comment>
<dbReference type="Gene3D" id="3.90.1200.10">
    <property type="match status" value="1"/>
</dbReference>
<comment type="caution">
    <text evidence="9">The sequence shown here is derived from an EMBL/GenBank/DDBJ whole genome shotgun (WGS) entry which is preliminary data.</text>
</comment>
<evidence type="ECO:0000313" key="9">
    <source>
        <dbReference type="EMBL" id="RRJ18876.1"/>
    </source>
</evidence>
<comment type="subunit">
    <text evidence="2">Homodimer.</text>
</comment>
<dbReference type="InterPro" id="IPR011009">
    <property type="entry name" value="Kinase-like_dom_sf"/>
</dbReference>
<evidence type="ECO:0000256" key="7">
    <source>
        <dbReference type="ARBA" id="ARBA00022840"/>
    </source>
</evidence>
<keyword evidence="4 9" id="KW-0808">Transferase</keyword>
<dbReference type="GO" id="GO:0046522">
    <property type="term" value="F:S-methyl-5-thioribose kinase activity"/>
    <property type="evidence" value="ECO:0007669"/>
    <property type="project" value="UniProtKB-EC"/>
</dbReference>
<protein>
    <recommendedName>
        <fullName evidence="3">S-methyl-5-thioribose kinase</fullName>
        <ecNumber evidence="3">2.7.1.100</ecNumber>
    </recommendedName>
</protein>
<dbReference type="NCBIfam" id="TIGR01767">
    <property type="entry name" value="MTRK"/>
    <property type="match status" value="1"/>
</dbReference>
<dbReference type="PANTHER" id="PTHR34273">
    <property type="entry name" value="METHYLTHIORIBOSE KINASE"/>
    <property type="match status" value="1"/>
</dbReference>
<sequence length="390" mass="44304">MMPYHALSPKDAAAFADKHSDLFGDHSQLSAEQLDTTGLNQVFRIKNNRGTSLIVKQALPEHSGLTQYWPVSLHRAQIEADVLKHHAKICPEYLVEVLYYDQELAALLLEDLSDCAVLRHLFFAGQQPERIGLHLGRYLAKTGFYSSDFVLTGPVKKARQLQFNNPELCLVTEDLVFTDPYCNHERNSLSAAQLPELRQLWSDETLQAEVAQLKADYLTKPQVLLHGDLHCGNVLISHAECKVIGAEFGCYGPAGFDTGTWIASLILNLIVQSASKKTQAQPYFSGQINVFWQEFSAEFATLMQKETRDQSFQNAMYQQHFLRQLWQDTLGYAGCELIRRTVGWAQPEELNKFTDQRVKLEVQRQLLALGRDLIMQRRQLTPEQLLAKLV</sequence>
<dbReference type="PIRSF" id="PIRSF031134">
    <property type="entry name" value="MTRK"/>
    <property type="match status" value="1"/>
</dbReference>
<dbReference type="EMBL" id="RRCF01000006">
    <property type="protein sequence ID" value="RRJ18876.1"/>
    <property type="molecule type" value="Genomic_DNA"/>
</dbReference>
<feature type="domain" description="Aminoglycoside phosphotransferase" evidence="8">
    <location>
        <begin position="39"/>
        <end position="259"/>
    </location>
</feature>
<reference evidence="9 10" key="1">
    <citation type="submission" date="2018-11" db="EMBL/GenBank/DDBJ databases">
        <title>Draft genome analysis of Rheinheimera mesophila isolated from an industrial waste site.</title>
        <authorList>
            <person name="Yu Q."/>
            <person name="Qi Y."/>
            <person name="Zhang H."/>
            <person name="Lu Y."/>
            <person name="Pu J."/>
        </authorList>
    </citation>
    <scope>NUCLEOTIDE SEQUENCE [LARGE SCALE GENOMIC DNA]</scope>
    <source>
        <strain evidence="9 10">IITR13</strain>
    </source>
</reference>
<dbReference type="InterPro" id="IPR002575">
    <property type="entry name" value="Aminoglycoside_PTrfase"/>
</dbReference>
<evidence type="ECO:0000313" key="10">
    <source>
        <dbReference type="Proteomes" id="UP000276260"/>
    </source>
</evidence>
<organism evidence="9 10">
    <name type="scientific">Rheinheimera mesophila</name>
    <dbReference type="NCBI Taxonomy" id="1547515"/>
    <lineage>
        <taxon>Bacteria</taxon>
        <taxon>Pseudomonadati</taxon>
        <taxon>Pseudomonadota</taxon>
        <taxon>Gammaproteobacteria</taxon>
        <taxon>Chromatiales</taxon>
        <taxon>Chromatiaceae</taxon>
        <taxon>Rheinheimera</taxon>
    </lineage>
</organism>
<accession>A0A3P3QCB1</accession>
<evidence type="ECO:0000256" key="2">
    <source>
        <dbReference type="ARBA" id="ARBA00011738"/>
    </source>
</evidence>
<keyword evidence="5" id="KW-0547">Nucleotide-binding</keyword>
<name>A0A3P3QCB1_9GAMM</name>
<evidence type="ECO:0000256" key="1">
    <source>
        <dbReference type="ARBA" id="ARBA00010165"/>
    </source>
</evidence>
<dbReference type="SUPFAM" id="SSF56112">
    <property type="entry name" value="Protein kinase-like (PK-like)"/>
    <property type="match status" value="1"/>
</dbReference>
<dbReference type="GO" id="GO:0009086">
    <property type="term" value="P:methionine biosynthetic process"/>
    <property type="evidence" value="ECO:0007669"/>
    <property type="project" value="InterPro"/>
</dbReference>
<keyword evidence="6 9" id="KW-0418">Kinase</keyword>
<keyword evidence="7" id="KW-0067">ATP-binding</keyword>
<proteinExistence type="inferred from homology"/>
<dbReference type="OrthoDB" id="9777791at2"/>
<evidence type="ECO:0000256" key="6">
    <source>
        <dbReference type="ARBA" id="ARBA00022777"/>
    </source>
</evidence>
<keyword evidence="10" id="KW-1185">Reference proteome</keyword>
<evidence type="ECO:0000256" key="5">
    <source>
        <dbReference type="ARBA" id="ARBA00022741"/>
    </source>
</evidence>
<dbReference type="InterPro" id="IPR009212">
    <property type="entry name" value="Methylthioribose_kinase"/>
</dbReference>
<gene>
    <name evidence="9" type="primary">mtnK</name>
    <name evidence="9" type="ORF">EIK76_16110</name>
</gene>
<dbReference type="Proteomes" id="UP000276260">
    <property type="component" value="Unassembled WGS sequence"/>
</dbReference>
<evidence type="ECO:0000256" key="3">
    <source>
        <dbReference type="ARBA" id="ARBA00012128"/>
    </source>
</evidence>
<evidence type="ECO:0000256" key="4">
    <source>
        <dbReference type="ARBA" id="ARBA00022679"/>
    </source>
</evidence>
<dbReference type="AlphaFoldDB" id="A0A3P3QCB1"/>
<dbReference type="EC" id="2.7.1.100" evidence="3"/>